<dbReference type="Proteomes" id="UP001159363">
    <property type="component" value="Chromosome 9"/>
</dbReference>
<accession>A0ABQ9GQD7</accession>
<evidence type="ECO:0000313" key="2">
    <source>
        <dbReference type="EMBL" id="KAJ8874230.1"/>
    </source>
</evidence>
<sequence length="758" mass="84612">MRLDCRQTRCESQEEGTCSLDRSYFNCNPPRYRFEENLATAMRMRLQQHRSSLIRVSLRFGGTANYLLLAGNKKLAFLLSPPRTHARVDGSEDCAFRFPVNVAGTEPCSHLYNPDDVAEKVFSTLRRTTWGHDHKTRAMAKKKSIPPPPNPTKMGLTPVPLTLSRHVEDSGGVVVRLLASHKGEPGSIPSGVTPKSFARGYRAGQCRWFGGFSAGIARFCRPCIPVLFHIYLASPSSALKPSMLRDQPKLATDLYKKQQALQLDASFLTRFSMPCHNTPRLLNKPPPPPHPTSSIRMAHSQSTTQPNRRLRSGSFRLLFARLLRASTSLNPRRGKDMGGGGTKHGPYGIEKKTGGGQGGKEEGPRGTDAGRDDKEQQGRTRTRTFTRMKGGARGNATKISSRRSLPSDSPPLDETELKWFGLEREGERQREREGESCERIPASYTCHVCRAQRKGKRATKEQKNRAEDEHRRPGRWQTIPLVPICILRRLNLHPPIQGPRHWQDVALTASHHKGGRDGIKGISARCEPINDRPLCAREKGKRSTSRLVYYKMPSLLAFLLLWSFQAIVFDANVKRPKEPLADGSRRPGMMFWACKAGDTVFGHVAYMLADYDRVNKVYASVGKRVADRFVSVLGYRVRAVPGANQMEGTPALCRSLPLRRVGPRRQTASRGNVTTSQLCSEEPCRSRYALPTTETSTKPLEIGPVCNDVDRARSKDDTATWNKRGNNRRPVSTIRKLVTSRETTNAASILESDNCSSA</sequence>
<feature type="region of interest" description="Disordered" evidence="1">
    <location>
        <begin position="328"/>
        <end position="437"/>
    </location>
</feature>
<feature type="compositionally biased region" description="Basic and acidic residues" evidence="1">
    <location>
        <begin position="415"/>
        <end position="437"/>
    </location>
</feature>
<reference evidence="2 3" key="1">
    <citation type="submission" date="2023-02" db="EMBL/GenBank/DDBJ databases">
        <title>LHISI_Scaffold_Assembly.</title>
        <authorList>
            <person name="Stuart O.P."/>
            <person name="Cleave R."/>
            <person name="Magrath M.J.L."/>
            <person name="Mikheyev A.S."/>
        </authorList>
    </citation>
    <scope>NUCLEOTIDE SEQUENCE [LARGE SCALE GENOMIC DNA]</scope>
    <source>
        <strain evidence="2">Daus_M_001</strain>
        <tissue evidence="2">Leg muscle</tissue>
    </source>
</reference>
<feature type="compositionally biased region" description="Basic residues" evidence="1">
    <location>
        <begin position="134"/>
        <end position="144"/>
    </location>
</feature>
<feature type="compositionally biased region" description="Basic and acidic residues" evidence="1">
    <location>
        <begin position="349"/>
        <end position="378"/>
    </location>
</feature>
<feature type="compositionally biased region" description="Polar residues" evidence="1">
    <location>
        <begin position="292"/>
        <end position="307"/>
    </location>
</feature>
<organism evidence="2 3">
    <name type="scientific">Dryococelus australis</name>
    <dbReference type="NCBI Taxonomy" id="614101"/>
    <lineage>
        <taxon>Eukaryota</taxon>
        <taxon>Metazoa</taxon>
        <taxon>Ecdysozoa</taxon>
        <taxon>Arthropoda</taxon>
        <taxon>Hexapoda</taxon>
        <taxon>Insecta</taxon>
        <taxon>Pterygota</taxon>
        <taxon>Neoptera</taxon>
        <taxon>Polyneoptera</taxon>
        <taxon>Phasmatodea</taxon>
        <taxon>Verophasmatodea</taxon>
        <taxon>Anareolatae</taxon>
        <taxon>Phasmatidae</taxon>
        <taxon>Eurycanthinae</taxon>
        <taxon>Dryococelus</taxon>
    </lineage>
</organism>
<keyword evidence="3" id="KW-1185">Reference proteome</keyword>
<proteinExistence type="predicted"/>
<protein>
    <submittedName>
        <fullName evidence="2">Uncharacterized protein</fullName>
    </submittedName>
</protein>
<comment type="caution">
    <text evidence="2">The sequence shown here is derived from an EMBL/GenBank/DDBJ whole genome shotgun (WGS) entry which is preliminary data.</text>
</comment>
<feature type="region of interest" description="Disordered" evidence="1">
    <location>
        <begin position="277"/>
        <end position="311"/>
    </location>
</feature>
<feature type="region of interest" description="Disordered" evidence="1">
    <location>
        <begin position="133"/>
        <end position="153"/>
    </location>
</feature>
<dbReference type="EMBL" id="JARBHB010000010">
    <property type="protein sequence ID" value="KAJ8874230.1"/>
    <property type="molecule type" value="Genomic_DNA"/>
</dbReference>
<feature type="compositionally biased region" description="Basic and acidic residues" evidence="1">
    <location>
        <begin position="458"/>
        <end position="471"/>
    </location>
</feature>
<feature type="region of interest" description="Disordered" evidence="1">
    <location>
        <begin position="451"/>
        <end position="472"/>
    </location>
</feature>
<evidence type="ECO:0000313" key="3">
    <source>
        <dbReference type="Proteomes" id="UP001159363"/>
    </source>
</evidence>
<name>A0ABQ9GQD7_9NEOP</name>
<evidence type="ECO:0000256" key="1">
    <source>
        <dbReference type="SAM" id="MobiDB-lite"/>
    </source>
</evidence>
<feature type="compositionally biased region" description="Low complexity" evidence="1">
    <location>
        <begin position="402"/>
        <end position="412"/>
    </location>
</feature>
<gene>
    <name evidence="2" type="ORF">PR048_025072</name>
</gene>